<proteinExistence type="predicted"/>
<accession>A0AAV7Y8I8</accession>
<protein>
    <submittedName>
        <fullName evidence="1">Uncharacterized protein</fullName>
    </submittedName>
</protein>
<evidence type="ECO:0000313" key="2">
    <source>
        <dbReference type="Proteomes" id="UP001146793"/>
    </source>
</evidence>
<comment type="caution">
    <text evidence="1">The sequence shown here is derived from an EMBL/GenBank/DDBJ whole genome shotgun (WGS) entry which is preliminary data.</text>
</comment>
<dbReference type="AlphaFoldDB" id="A0AAV7Y8I8"/>
<reference evidence="1" key="1">
    <citation type="submission" date="2022-08" db="EMBL/GenBank/DDBJ databases">
        <title>Novel sulphate-reducing endosymbionts in the free-living metamonad Anaeramoeba.</title>
        <authorList>
            <person name="Jerlstrom-Hultqvist J."/>
            <person name="Cepicka I."/>
            <person name="Gallot-Lavallee L."/>
            <person name="Salas-Leiva D."/>
            <person name="Curtis B.A."/>
            <person name="Zahonova K."/>
            <person name="Pipaliya S."/>
            <person name="Dacks J."/>
            <person name="Roger A.J."/>
        </authorList>
    </citation>
    <scope>NUCLEOTIDE SEQUENCE</scope>
    <source>
        <strain evidence="1">Busselton2</strain>
    </source>
</reference>
<gene>
    <name evidence="1" type="ORF">M0812_29465</name>
</gene>
<organism evidence="1 2">
    <name type="scientific">Anaeramoeba flamelloides</name>
    <dbReference type="NCBI Taxonomy" id="1746091"/>
    <lineage>
        <taxon>Eukaryota</taxon>
        <taxon>Metamonada</taxon>
        <taxon>Anaeramoebidae</taxon>
        <taxon>Anaeramoeba</taxon>
    </lineage>
</organism>
<evidence type="ECO:0000313" key="1">
    <source>
        <dbReference type="EMBL" id="KAJ3423834.1"/>
    </source>
</evidence>
<name>A0AAV7Y8I8_9EUKA</name>
<sequence length="467" mass="55046">MSRQNLKVSSLTKQIDQIDLSSRHLRIKKILNSFLKNSKKSLNNRTPLNELFNKTRTNAMLCDFNEASIPIVNRTQEINEIVDDLKVLAYNIGALDEIFINFHDLLFNNMIKQNQKQQKKNKEWLMIIIIFDETNKTLNSTNNNNNNKSYLPNLYRRIISEKSSLIKNKIFLMPVFCGTQAKDSVQHIQFISSRAPKQISINLITKENYLEILEKLLGEKEKLKFESLPRGIQFLLVNIEGVPRLFEYFLICILKNHHVKRKLFVSKNNKKELSNSQIIQKFIFNDTQDPQNCIALFKSIQKEIKSNVKMISIQTLTYQEPIFKLKLFSYSICSQPIYSNYSFNLKIINDNTNREYIPKSIYDLENDGLIFRKESKENEQSLIILPFIYLDLILKNSNLLPFIFFLPRILQTPTKTKSFEINEIDDLKNFLFRIHNYFIINSKSLQRINVEEEQNIFKKSIIFSKQI</sequence>
<dbReference type="EMBL" id="JANTQA010000075">
    <property type="protein sequence ID" value="KAJ3423834.1"/>
    <property type="molecule type" value="Genomic_DNA"/>
</dbReference>
<dbReference type="Proteomes" id="UP001146793">
    <property type="component" value="Unassembled WGS sequence"/>
</dbReference>